<protein>
    <submittedName>
        <fullName evidence="1">Uncharacterized protein</fullName>
    </submittedName>
</protein>
<keyword evidence="2" id="KW-1185">Reference proteome</keyword>
<sequence length="86" mass="10213">MKRLVRLGFLILVLFFLALIGNSYEFFELETIHLKLIPERSSFIESLFHQSIDPPSMEHVDEWEHEITLFDITIPLLEEENLRALK</sequence>
<dbReference type="RefSeq" id="WP_167700451.1">
    <property type="nucleotide sequence ID" value="NZ_CP118174.1"/>
</dbReference>
<gene>
    <name evidence="1" type="ORF">HCT14_05020</name>
</gene>
<evidence type="ECO:0000313" key="1">
    <source>
        <dbReference type="EMBL" id="NIZ40863.1"/>
    </source>
</evidence>
<organism evidence="1 2">
    <name type="scientific">Entomospira entomophila</name>
    <dbReference type="NCBI Taxonomy" id="2719988"/>
    <lineage>
        <taxon>Bacteria</taxon>
        <taxon>Pseudomonadati</taxon>
        <taxon>Spirochaetota</taxon>
        <taxon>Spirochaetia</taxon>
        <taxon>Spirochaetales</taxon>
        <taxon>Spirochaetaceae</taxon>
        <taxon>Entomospira</taxon>
    </lineage>
</organism>
<reference evidence="1 2" key="1">
    <citation type="submission" date="2020-03" db="EMBL/GenBank/DDBJ databases">
        <title>Spirochaetal bacteria isolated from arthropods constitute a novel genus Entomospira genus novum within the order Spirochaetales.</title>
        <authorList>
            <person name="Grana-Miraglia L."/>
            <person name="Sikutova S."/>
            <person name="Fingerle V."/>
            <person name="Sing A."/>
            <person name="Castillo-Ramirez S."/>
            <person name="Margos G."/>
            <person name="Rudolf I."/>
        </authorList>
    </citation>
    <scope>NUCLEOTIDE SEQUENCE [LARGE SCALE GENOMIC DNA]</scope>
    <source>
        <strain evidence="1 2">BR193</strain>
    </source>
</reference>
<name>A0A968G943_9SPIO</name>
<comment type="caution">
    <text evidence="1">The sequence shown here is derived from an EMBL/GenBank/DDBJ whole genome shotgun (WGS) entry which is preliminary data.</text>
</comment>
<dbReference type="Proteomes" id="UP000711995">
    <property type="component" value="Unassembled WGS sequence"/>
</dbReference>
<evidence type="ECO:0000313" key="2">
    <source>
        <dbReference type="Proteomes" id="UP000711995"/>
    </source>
</evidence>
<dbReference type="EMBL" id="JAATLJ010000001">
    <property type="protein sequence ID" value="NIZ40863.1"/>
    <property type="molecule type" value="Genomic_DNA"/>
</dbReference>
<proteinExistence type="predicted"/>
<dbReference type="AlphaFoldDB" id="A0A968G943"/>
<accession>A0A968G943</accession>